<feature type="compositionally biased region" description="Polar residues" evidence="1">
    <location>
        <begin position="56"/>
        <end position="72"/>
    </location>
</feature>
<feature type="compositionally biased region" description="Basic and acidic residues" evidence="1">
    <location>
        <begin position="245"/>
        <end position="256"/>
    </location>
</feature>
<sequence length="1055" mass="117935">MSYSWHDSPCLDTDAELSPAGSRIPQRWTDDPNDPSQYDPAAPSPISYRPTVDQLYRSQQTYSDRAAPASSSPLAICAPLTSNYEAHDQYVDEEDTYDPIPISSTPDLSSSPSDAYNDFDDPDGQSLTTFVLNDTKPNSVEEKGDEDLQSLHDDRNGMHFSDINYCQNYSTLTLALEHIPTHRCPIRPRRDNNGDFPSPDASRTAYPPHQPKRKRDTLSGFVKASDIPSNVNVQPESFSRGVLLESRKSNERETKRPRVGPQTTSYERTTAHTSHYTRAGASARVLSSDSRGLDQENIDTRDQPAFQPPRHRPHQPFINKTSSKFSRKYSDISTSLIYASRSDLPSNPSRSWSSSSSSDNTLDSRSLSQHVMTSSELSFACDLDKRLRGVLEDAAQPRVFYDVYAEDEPPTITAQIDSKTSAERPQVLQSDSSFTRRLDGLLLDVIHERQSGAPLQLYYEGFPSSQAASTNRSSHDRNGSTSERTGSSASDISATTDCRSFVSSDSGSQQSSGDVEMRDFFDWGSRRWDPRDEQDRCDSGESSRGSSDDETRRPIAESGVGGPHQVSPRNVLETNRLRDGGIPLLARVKSRTVSVGKPRLSRERVQSRVSIEEFVTGHPSDRTERESASLRRARSLRSEVGEEDLKVFDGAVRREFEFAGHSRPSSISSDGTSSTFTSSEYTFVPTLPSSPTPTTKNHHPLNHVPIIAPPPFDLIPHAPLTEEEAAERRLSILLEREKRERGGDELDQGVLFEAQVGENGMSSVKEGWLAAFGTGDDLRVEIVEWLLGVLPEIDNNKRHPLSRDLYDQLSRSPETRFHAAYLFTRFFWRVGADGSTHSPSINNVDEDDEMGDLDAAMESYVWDVAVACLALSVKFHRDFLEPLYPVYAYEYLILAPTVMLHEHLETAQRDVLEAFAYSLACNTPSPFFEELYLAIPALRKLTDSRKNWLMVQRAAWDTILGSLYEPDVLRFPVSLLSAVVLYDAVVDMLVDRYSEASRGKRCSCEELPELEVELKALEKWRVRAVKVAEGVLLDLLDLLKVSEVSSFGFEISCGV</sequence>
<protein>
    <submittedName>
        <fullName evidence="2">Uncharacterized protein</fullName>
    </submittedName>
</protein>
<dbReference type="AlphaFoldDB" id="A0A067P901"/>
<feature type="compositionally biased region" description="Polar residues" evidence="1">
    <location>
        <begin position="479"/>
        <end position="498"/>
    </location>
</feature>
<feature type="region of interest" description="Disordered" evidence="1">
    <location>
        <begin position="242"/>
        <end position="325"/>
    </location>
</feature>
<dbReference type="HOGENOM" id="CLU_290190_0_0_1"/>
<feature type="region of interest" description="Disordered" evidence="1">
    <location>
        <begin position="530"/>
        <end position="569"/>
    </location>
</feature>
<feature type="compositionally biased region" description="Basic and acidic residues" evidence="1">
    <location>
        <begin position="530"/>
        <end position="555"/>
    </location>
</feature>
<feature type="compositionally biased region" description="Basic and acidic residues" evidence="1">
    <location>
        <begin position="291"/>
        <end position="302"/>
    </location>
</feature>
<feature type="region of interest" description="Disordered" evidence="1">
    <location>
        <begin position="96"/>
        <end position="128"/>
    </location>
</feature>
<feature type="compositionally biased region" description="Polar residues" evidence="1">
    <location>
        <begin position="261"/>
        <end position="276"/>
    </location>
</feature>
<evidence type="ECO:0000313" key="3">
    <source>
        <dbReference type="Proteomes" id="UP000027265"/>
    </source>
</evidence>
<feature type="compositionally biased region" description="Low complexity" evidence="1">
    <location>
        <begin position="98"/>
        <end position="114"/>
    </location>
</feature>
<organism evidence="2 3">
    <name type="scientific">Jaapia argillacea MUCL 33604</name>
    <dbReference type="NCBI Taxonomy" id="933084"/>
    <lineage>
        <taxon>Eukaryota</taxon>
        <taxon>Fungi</taxon>
        <taxon>Dikarya</taxon>
        <taxon>Basidiomycota</taxon>
        <taxon>Agaricomycotina</taxon>
        <taxon>Agaricomycetes</taxon>
        <taxon>Agaricomycetidae</taxon>
        <taxon>Jaapiales</taxon>
        <taxon>Jaapiaceae</taxon>
        <taxon>Jaapia</taxon>
    </lineage>
</organism>
<feature type="region of interest" description="Disordered" evidence="1">
    <location>
        <begin position="184"/>
        <end position="216"/>
    </location>
</feature>
<dbReference type="InParanoid" id="A0A067P901"/>
<evidence type="ECO:0000313" key="2">
    <source>
        <dbReference type="EMBL" id="KDQ50315.1"/>
    </source>
</evidence>
<proteinExistence type="predicted"/>
<accession>A0A067P901</accession>
<gene>
    <name evidence="2" type="ORF">JAAARDRAFT_587657</name>
</gene>
<dbReference type="OrthoDB" id="3250555at2759"/>
<feature type="compositionally biased region" description="Low complexity" evidence="1">
    <location>
        <begin position="502"/>
        <end position="514"/>
    </location>
</feature>
<dbReference type="EMBL" id="KL197762">
    <property type="protein sequence ID" value="KDQ50315.1"/>
    <property type="molecule type" value="Genomic_DNA"/>
</dbReference>
<feature type="region of interest" description="Disordered" evidence="1">
    <location>
        <begin position="465"/>
        <end position="516"/>
    </location>
</feature>
<dbReference type="Proteomes" id="UP000027265">
    <property type="component" value="Unassembled WGS sequence"/>
</dbReference>
<feature type="region of interest" description="Disordered" evidence="1">
    <location>
        <begin position="1"/>
        <end position="72"/>
    </location>
</feature>
<reference evidence="3" key="1">
    <citation type="journal article" date="2014" name="Proc. Natl. Acad. Sci. U.S.A.">
        <title>Extensive sampling of basidiomycete genomes demonstrates inadequacy of the white-rot/brown-rot paradigm for wood decay fungi.</title>
        <authorList>
            <person name="Riley R."/>
            <person name="Salamov A.A."/>
            <person name="Brown D.W."/>
            <person name="Nagy L.G."/>
            <person name="Floudas D."/>
            <person name="Held B.W."/>
            <person name="Levasseur A."/>
            <person name="Lombard V."/>
            <person name="Morin E."/>
            <person name="Otillar R."/>
            <person name="Lindquist E.A."/>
            <person name="Sun H."/>
            <person name="LaButti K.M."/>
            <person name="Schmutz J."/>
            <person name="Jabbour D."/>
            <person name="Luo H."/>
            <person name="Baker S.E."/>
            <person name="Pisabarro A.G."/>
            <person name="Walton J.D."/>
            <person name="Blanchette R.A."/>
            <person name="Henrissat B."/>
            <person name="Martin F."/>
            <person name="Cullen D."/>
            <person name="Hibbett D.S."/>
            <person name="Grigoriev I.V."/>
        </authorList>
    </citation>
    <scope>NUCLEOTIDE SEQUENCE [LARGE SCALE GENOMIC DNA]</scope>
    <source>
        <strain evidence="3">MUCL 33604</strain>
    </source>
</reference>
<evidence type="ECO:0000256" key="1">
    <source>
        <dbReference type="SAM" id="MobiDB-lite"/>
    </source>
</evidence>
<feature type="region of interest" description="Disordered" evidence="1">
    <location>
        <begin position="342"/>
        <end position="367"/>
    </location>
</feature>
<dbReference type="STRING" id="933084.A0A067P901"/>
<name>A0A067P901_9AGAM</name>
<keyword evidence="3" id="KW-1185">Reference proteome</keyword>